<gene>
    <name evidence="2" type="ORF">LTR25_009913</name>
</gene>
<dbReference type="AlphaFoldDB" id="A0AAV9PVK4"/>
<evidence type="ECO:0000256" key="1">
    <source>
        <dbReference type="SAM" id="MobiDB-lite"/>
    </source>
</evidence>
<dbReference type="EMBL" id="JAXLQG010000023">
    <property type="protein sequence ID" value="KAK5529176.1"/>
    <property type="molecule type" value="Genomic_DNA"/>
</dbReference>
<proteinExistence type="predicted"/>
<feature type="region of interest" description="Disordered" evidence="1">
    <location>
        <begin position="152"/>
        <end position="180"/>
    </location>
</feature>
<keyword evidence="3" id="KW-1185">Reference proteome</keyword>
<name>A0AAV9PVK4_9PEZI</name>
<organism evidence="2 3">
    <name type="scientific">Vermiconidia calcicola</name>
    <dbReference type="NCBI Taxonomy" id="1690605"/>
    <lineage>
        <taxon>Eukaryota</taxon>
        <taxon>Fungi</taxon>
        <taxon>Dikarya</taxon>
        <taxon>Ascomycota</taxon>
        <taxon>Pezizomycotina</taxon>
        <taxon>Dothideomycetes</taxon>
        <taxon>Dothideomycetidae</taxon>
        <taxon>Mycosphaerellales</taxon>
        <taxon>Extremaceae</taxon>
        <taxon>Vermiconidia</taxon>
    </lineage>
</organism>
<reference evidence="2 3" key="1">
    <citation type="submission" date="2023-06" db="EMBL/GenBank/DDBJ databases">
        <title>Black Yeasts Isolated from many extreme environments.</title>
        <authorList>
            <person name="Coleine C."/>
            <person name="Stajich J.E."/>
            <person name="Selbmann L."/>
        </authorList>
    </citation>
    <scope>NUCLEOTIDE SEQUENCE [LARGE SCALE GENOMIC DNA]</scope>
    <source>
        <strain evidence="2 3">CCFEE 5887</strain>
    </source>
</reference>
<feature type="compositionally biased region" description="Basic and acidic residues" evidence="1">
    <location>
        <begin position="1"/>
        <end position="10"/>
    </location>
</feature>
<comment type="caution">
    <text evidence="2">The sequence shown here is derived from an EMBL/GenBank/DDBJ whole genome shotgun (WGS) entry which is preliminary data.</text>
</comment>
<dbReference type="Proteomes" id="UP001345827">
    <property type="component" value="Unassembled WGS sequence"/>
</dbReference>
<feature type="compositionally biased region" description="Basic and acidic residues" evidence="1">
    <location>
        <begin position="168"/>
        <end position="180"/>
    </location>
</feature>
<feature type="region of interest" description="Disordered" evidence="1">
    <location>
        <begin position="1"/>
        <end position="42"/>
    </location>
</feature>
<evidence type="ECO:0000313" key="3">
    <source>
        <dbReference type="Proteomes" id="UP001345827"/>
    </source>
</evidence>
<feature type="region of interest" description="Disordered" evidence="1">
    <location>
        <begin position="283"/>
        <end position="305"/>
    </location>
</feature>
<sequence>MPQRTQEQRSTRLVAAPSVAEGSQYPPTSPPTPEFVTPVSSPQMSAFLGGDMTRLSLGSPGSGAILPTSTRQTTAAQEVEADDRLDMRSALLNRLIPYAQYYWFNSHKPGFTQPKRFMGVSCDICKRDTHPTDHHTSNPDQWLEVWRRKGNGKGKCNKKGCKSPTTHNTEDCGRGEFRDHPDNEPLPAELQYYSARRWPAATKEVPLPRYYYRPKDRQPPGPRDPYVPDEFAEHGLPCGLLDKAKGIYWSLDNAIAMAKGSIKPVTYVAKRHAQRGTIARNLGLPRSEQSENPSETDLDRGFRAW</sequence>
<protein>
    <submittedName>
        <fullName evidence="2">Uncharacterized protein</fullName>
    </submittedName>
</protein>
<accession>A0AAV9PVK4</accession>
<evidence type="ECO:0000313" key="2">
    <source>
        <dbReference type="EMBL" id="KAK5529176.1"/>
    </source>
</evidence>
<feature type="compositionally biased region" description="Basic residues" evidence="1">
    <location>
        <begin position="152"/>
        <end position="161"/>
    </location>
</feature>